<accession>A0ABW2GP88</accession>
<sequence length="426" mass="41360">MSERSAGTGWGGVLISSAAAVGWAYLAMAAVAALGLHLLGADAVGSLGPMTAAATALAVGGSVTPTGAVGVFGMEVEPAQAAVSITPLGVGLTGALVLGWLFVRSLRGAGAVVGGAELAARAAGVVVLFTAVLGGLVWAGSGSVTIDGAKLPAGAGDTVPGGDLLDGLGDLGEVGGGLEDALGEMAQAEATVGFDVDAAPTILGGLLWVLCVLAISLASSRTSPLPRGWEALHRTVRPAASALRTVLVLAVAAGGAAAAYAALTEDARGQIAGGALLGAPNGVWLAVPLGLFVPWHGEATGQLKGVLPSPLDELLSAEDSSITLGRLAELDGRVWLLAAACALMMLTAGVLTAARTPYSGVPGTAGQSAGAFAGRCALWLAAAGAVALPLLVWLTGVSADASLSVFGFDAVGAGVQLHGSVPLALL</sequence>
<feature type="transmembrane region" description="Helical" evidence="1">
    <location>
        <begin position="372"/>
        <end position="394"/>
    </location>
</feature>
<keyword evidence="1" id="KW-1133">Transmembrane helix</keyword>
<evidence type="ECO:0000313" key="3">
    <source>
        <dbReference type="Proteomes" id="UP001596413"/>
    </source>
</evidence>
<feature type="transmembrane region" description="Helical" evidence="1">
    <location>
        <begin position="52"/>
        <end position="73"/>
    </location>
</feature>
<feature type="transmembrane region" description="Helical" evidence="1">
    <location>
        <begin position="241"/>
        <end position="263"/>
    </location>
</feature>
<gene>
    <name evidence="2" type="ORF">ACFQLX_24805</name>
</gene>
<feature type="transmembrane region" description="Helical" evidence="1">
    <location>
        <begin position="275"/>
        <end position="295"/>
    </location>
</feature>
<keyword evidence="1" id="KW-0812">Transmembrane</keyword>
<feature type="transmembrane region" description="Helical" evidence="1">
    <location>
        <begin position="118"/>
        <end position="139"/>
    </location>
</feature>
<dbReference type="EMBL" id="JBHSZO010000062">
    <property type="protein sequence ID" value="MFC7221358.1"/>
    <property type="molecule type" value="Genomic_DNA"/>
</dbReference>
<keyword evidence="1" id="KW-0472">Membrane</keyword>
<dbReference type="InterPro" id="IPR047724">
    <property type="entry name" value="Streptophobe"/>
</dbReference>
<protein>
    <submittedName>
        <fullName evidence="2">Streptophobe family protein</fullName>
    </submittedName>
</protein>
<feature type="transmembrane region" description="Helical" evidence="1">
    <location>
        <begin position="202"/>
        <end position="220"/>
    </location>
</feature>
<feature type="transmembrane region" description="Helical" evidence="1">
    <location>
        <begin position="334"/>
        <end position="352"/>
    </location>
</feature>
<dbReference type="Proteomes" id="UP001596413">
    <property type="component" value="Unassembled WGS sequence"/>
</dbReference>
<feature type="non-terminal residue" evidence="2">
    <location>
        <position position="426"/>
    </location>
</feature>
<proteinExistence type="predicted"/>
<dbReference type="RefSeq" id="WP_386418658.1">
    <property type="nucleotide sequence ID" value="NZ_JBHSZO010000062.1"/>
</dbReference>
<comment type="caution">
    <text evidence="2">The sequence shown here is derived from an EMBL/GenBank/DDBJ whole genome shotgun (WGS) entry which is preliminary data.</text>
</comment>
<name>A0ABW2GP88_9ACTN</name>
<feature type="transmembrane region" description="Helical" evidence="1">
    <location>
        <begin position="85"/>
        <end position="106"/>
    </location>
</feature>
<dbReference type="NCBIfam" id="NF038391">
    <property type="entry name" value="streptophobe"/>
    <property type="match status" value="1"/>
</dbReference>
<organism evidence="2 3">
    <name type="scientific">Streptomyces polyrhachis</name>
    <dbReference type="NCBI Taxonomy" id="1282885"/>
    <lineage>
        <taxon>Bacteria</taxon>
        <taxon>Bacillati</taxon>
        <taxon>Actinomycetota</taxon>
        <taxon>Actinomycetes</taxon>
        <taxon>Kitasatosporales</taxon>
        <taxon>Streptomycetaceae</taxon>
        <taxon>Streptomyces</taxon>
    </lineage>
</organism>
<evidence type="ECO:0000256" key="1">
    <source>
        <dbReference type="SAM" id="Phobius"/>
    </source>
</evidence>
<reference evidence="3" key="1">
    <citation type="journal article" date="2019" name="Int. J. Syst. Evol. Microbiol.">
        <title>The Global Catalogue of Microorganisms (GCM) 10K type strain sequencing project: providing services to taxonomists for standard genome sequencing and annotation.</title>
        <authorList>
            <consortium name="The Broad Institute Genomics Platform"/>
            <consortium name="The Broad Institute Genome Sequencing Center for Infectious Disease"/>
            <person name="Wu L."/>
            <person name="Ma J."/>
        </authorList>
    </citation>
    <scope>NUCLEOTIDE SEQUENCE [LARGE SCALE GENOMIC DNA]</scope>
    <source>
        <strain evidence="3">CGMCC 1.13681</strain>
    </source>
</reference>
<keyword evidence="3" id="KW-1185">Reference proteome</keyword>
<feature type="transmembrane region" description="Helical" evidence="1">
    <location>
        <begin position="20"/>
        <end position="40"/>
    </location>
</feature>
<evidence type="ECO:0000313" key="2">
    <source>
        <dbReference type="EMBL" id="MFC7221358.1"/>
    </source>
</evidence>